<feature type="signal peptide" evidence="2">
    <location>
        <begin position="1"/>
        <end position="18"/>
    </location>
</feature>
<proteinExistence type="inferred from homology"/>
<evidence type="ECO:0000256" key="1">
    <source>
        <dbReference type="ARBA" id="ARBA00008668"/>
    </source>
</evidence>
<keyword evidence="4" id="KW-1185">Reference proteome</keyword>
<feature type="chain" id="PRO_5016467739" evidence="2">
    <location>
        <begin position="19"/>
        <end position="87"/>
    </location>
</feature>
<dbReference type="PANTHER" id="PTHR22835:SF557">
    <property type="entry name" value="LIPASE_HYDROLASE FAMILY PROTEIN, PUTATIVE, EXPRESSED-RELATED"/>
    <property type="match status" value="1"/>
</dbReference>
<dbReference type="OrthoDB" id="1600564at2759"/>
<dbReference type="InterPro" id="IPR036514">
    <property type="entry name" value="SGNH_hydro_sf"/>
</dbReference>
<evidence type="ECO:0000256" key="2">
    <source>
        <dbReference type="SAM" id="SignalP"/>
    </source>
</evidence>
<dbReference type="AlphaFoldDB" id="A0A2Z7AQV3"/>
<dbReference type="Proteomes" id="UP000250235">
    <property type="component" value="Unassembled WGS sequence"/>
</dbReference>
<dbReference type="PANTHER" id="PTHR22835">
    <property type="entry name" value="ZINC FINGER FYVE DOMAIN CONTAINING PROTEIN"/>
    <property type="match status" value="1"/>
</dbReference>
<dbReference type="EMBL" id="KV014877">
    <property type="protein sequence ID" value="KZV21739.1"/>
    <property type="molecule type" value="Genomic_DNA"/>
</dbReference>
<keyword evidence="2" id="KW-0732">Signal</keyword>
<dbReference type="Gene3D" id="3.40.50.1110">
    <property type="entry name" value="SGNH hydrolase"/>
    <property type="match status" value="1"/>
</dbReference>
<comment type="similarity">
    <text evidence="1">Belongs to the 'GDSL' lipolytic enzyme family.</text>
</comment>
<evidence type="ECO:0000313" key="3">
    <source>
        <dbReference type="EMBL" id="KZV21739.1"/>
    </source>
</evidence>
<organism evidence="3 4">
    <name type="scientific">Dorcoceras hygrometricum</name>
    <dbReference type="NCBI Taxonomy" id="472368"/>
    <lineage>
        <taxon>Eukaryota</taxon>
        <taxon>Viridiplantae</taxon>
        <taxon>Streptophyta</taxon>
        <taxon>Embryophyta</taxon>
        <taxon>Tracheophyta</taxon>
        <taxon>Spermatophyta</taxon>
        <taxon>Magnoliopsida</taxon>
        <taxon>eudicotyledons</taxon>
        <taxon>Gunneridae</taxon>
        <taxon>Pentapetalae</taxon>
        <taxon>asterids</taxon>
        <taxon>lamiids</taxon>
        <taxon>Lamiales</taxon>
        <taxon>Gesneriaceae</taxon>
        <taxon>Didymocarpoideae</taxon>
        <taxon>Trichosporeae</taxon>
        <taxon>Loxocarpinae</taxon>
        <taxon>Dorcoceras</taxon>
    </lineage>
</organism>
<reference evidence="3 4" key="1">
    <citation type="journal article" date="2015" name="Proc. Natl. Acad. Sci. U.S.A.">
        <title>The resurrection genome of Boea hygrometrica: A blueprint for survival of dehydration.</title>
        <authorList>
            <person name="Xiao L."/>
            <person name="Yang G."/>
            <person name="Zhang L."/>
            <person name="Yang X."/>
            <person name="Zhao S."/>
            <person name="Ji Z."/>
            <person name="Zhou Q."/>
            <person name="Hu M."/>
            <person name="Wang Y."/>
            <person name="Chen M."/>
            <person name="Xu Y."/>
            <person name="Jin H."/>
            <person name="Xiao X."/>
            <person name="Hu G."/>
            <person name="Bao F."/>
            <person name="Hu Y."/>
            <person name="Wan P."/>
            <person name="Li L."/>
            <person name="Deng X."/>
            <person name="Kuang T."/>
            <person name="Xiang C."/>
            <person name="Zhu J.K."/>
            <person name="Oliver M.J."/>
            <person name="He Y."/>
        </authorList>
    </citation>
    <scope>NUCLEOTIDE SEQUENCE [LARGE SCALE GENOMIC DNA]</scope>
    <source>
        <strain evidence="4">cv. XS01</strain>
    </source>
</reference>
<gene>
    <name evidence="3" type="ORF">F511_02897</name>
</gene>
<accession>A0A2Z7AQV3</accession>
<sequence length="87" mass="9537">MASMYILLSLSLAFSIAPTPPFKKIYAFGDSYTDTGTLNPPLAQLLSTMSSPPYGITFFHYLTNRCSDGRIVIDFIAEALSLPFIPP</sequence>
<name>A0A2Z7AQV3_9LAMI</name>
<protein>
    <submittedName>
        <fullName evidence="3">GDSL esterase/lipase</fullName>
    </submittedName>
</protein>
<evidence type="ECO:0000313" key="4">
    <source>
        <dbReference type="Proteomes" id="UP000250235"/>
    </source>
</evidence>